<keyword evidence="2" id="KW-1185">Reference proteome</keyword>
<proteinExistence type="predicted"/>
<organism evidence="1 2">
    <name type="scientific">Mycena belliarum</name>
    <dbReference type="NCBI Taxonomy" id="1033014"/>
    <lineage>
        <taxon>Eukaryota</taxon>
        <taxon>Fungi</taxon>
        <taxon>Dikarya</taxon>
        <taxon>Basidiomycota</taxon>
        <taxon>Agaricomycotina</taxon>
        <taxon>Agaricomycetes</taxon>
        <taxon>Agaricomycetidae</taxon>
        <taxon>Agaricales</taxon>
        <taxon>Marasmiineae</taxon>
        <taxon>Mycenaceae</taxon>
        <taxon>Mycena</taxon>
    </lineage>
</organism>
<accession>A0AAD6XQ98</accession>
<sequence length="279" mass="30641">MSDSQLSSIWSSYVHSPHGTPTLRDSCAALLSYSLSSSQLIPSTGGTSFPPQLIDTLSTVLATIEALSRAAAGRRCLPAKDLSCQSDLHVLRCSRSLCRIALTWILLLQQLANHMEELERLCAPSKVSRSRRPSRIPHFVESLCPELRAALPRSVFELFHIPPAPGGGSASRKEVHSRETGRIVKEVLDNSATRRATARAPGNTNPPVEWVAEQMEFAVTNQPARSSDEQNRPASLVLSQKEIHLTQASRFAAELVDNRVVTSTSFIVCLSYCTRVRRT</sequence>
<evidence type="ECO:0000313" key="1">
    <source>
        <dbReference type="EMBL" id="KAJ7086778.1"/>
    </source>
</evidence>
<dbReference type="AlphaFoldDB" id="A0AAD6XQ98"/>
<dbReference type="Proteomes" id="UP001222325">
    <property type="component" value="Unassembled WGS sequence"/>
</dbReference>
<dbReference type="EMBL" id="JARJCN010000030">
    <property type="protein sequence ID" value="KAJ7086778.1"/>
    <property type="molecule type" value="Genomic_DNA"/>
</dbReference>
<reference evidence="1" key="1">
    <citation type="submission" date="2023-03" db="EMBL/GenBank/DDBJ databases">
        <title>Massive genome expansion in bonnet fungi (Mycena s.s.) driven by repeated elements and novel gene families across ecological guilds.</title>
        <authorList>
            <consortium name="Lawrence Berkeley National Laboratory"/>
            <person name="Harder C.B."/>
            <person name="Miyauchi S."/>
            <person name="Viragh M."/>
            <person name="Kuo A."/>
            <person name="Thoen E."/>
            <person name="Andreopoulos B."/>
            <person name="Lu D."/>
            <person name="Skrede I."/>
            <person name="Drula E."/>
            <person name="Henrissat B."/>
            <person name="Morin E."/>
            <person name="Kohler A."/>
            <person name="Barry K."/>
            <person name="LaButti K."/>
            <person name="Morin E."/>
            <person name="Salamov A."/>
            <person name="Lipzen A."/>
            <person name="Mereny Z."/>
            <person name="Hegedus B."/>
            <person name="Baldrian P."/>
            <person name="Stursova M."/>
            <person name="Weitz H."/>
            <person name="Taylor A."/>
            <person name="Grigoriev I.V."/>
            <person name="Nagy L.G."/>
            <person name="Martin F."/>
            <person name="Kauserud H."/>
        </authorList>
    </citation>
    <scope>NUCLEOTIDE SEQUENCE</scope>
    <source>
        <strain evidence="1">CBHHK173m</strain>
    </source>
</reference>
<gene>
    <name evidence="1" type="ORF">B0H15DRAFT_843754</name>
</gene>
<comment type="caution">
    <text evidence="1">The sequence shown here is derived from an EMBL/GenBank/DDBJ whole genome shotgun (WGS) entry which is preliminary data.</text>
</comment>
<name>A0AAD6XQ98_9AGAR</name>
<protein>
    <submittedName>
        <fullName evidence="1">Uncharacterized protein</fullName>
    </submittedName>
</protein>
<evidence type="ECO:0000313" key="2">
    <source>
        <dbReference type="Proteomes" id="UP001222325"/>
    </source>
</evidence>